<dbReference type="Proteomes" id="UP000272888">
    <property type="component" value="Unassembled WGS sequence"/>
</dbReference>
<dbReference type="PANTHER" id="PTHR30535">
    <property type="entry name" value="VITAMIN B12-BINDING PROTEIN"/>
    <property type="match status" value="1"/>
</dbReference>
<dbReference type="Gene3D" id="3.40.50.1980">
    <property type="entry name" value="Nitrogenase molybdenum iron protein domain"/>
    <property type="match status" value="2"/>
</dbReference>
<sequence>MLSSLLLAVLAASGGSCRSMPIPESPLYLGAAPKAAVTRVVSLAPSLTQTVVALGGADRLVGVSRFDELPEVASLPRVGGFTDIAVEVVIGLKPDLVLTVASPMNRKSVETLSKLGIPVLSVPMRDMEDVVEAIQAIARPLKLGAKAEALVGEIARARARIREKAKARPHPRVLFVYGFTPLVVAGAGSFTDDLLRDVGAINVMGDESCPVNSYSPESAILAKPDVIIDGGGSTRGRESLQELPGLKNARWVTLSSAELLQPGPGLIRGLEELFSVLAADPARGR</sequence>
<feature type="domain" description="Fe/B12 periplasmic-binding" evidence="2">
    <location>
        <begin position="39"/>
        <end position="281"/>
    </location>
</feature>
<gene>
    <name evidence="3" type="ORF">D7V93_38355</name>
</gene>
<evidence type="ECO:0000256" key="1">
    <source>
        <dbReference type="ARBA" id="ARBA00022729"/>
    </source>
</evidence>
<dbReference type="InterPro" id="IPR002491">
    <property type="entry name" value="ABC_transptr_periplasmic_BD"/>
</dbReference>
<dbReference type="SUPFAM" id="SSF53807">
    <property type="entry name" value="Helical backbone' metal receptor"/>
    <property type="match status" value="1"/>
</dbReference>
<reference evidence="4" key="1">
    <citation type="submission" date="2018-09" db="EMBL/GenBank/DDBJ databases">
        <authorList>
            <person name="Livingstone P.G."/>
            <person name="Whitworth D.E."/>
        </authorList>
    </citation>
    <scope>NUCLEOTIDE SEQUENCE [LARGE SCALE GENOMIC DNA]</scope>
    <source>
        <strain evidence="4">CA051B</strain>
    </source>
</reference>
<comment type="caution">
    <text evidence="3">The sequence shown here is derived from an EMBL/GenBank/DDBJ whole genome shotgun (WGS) entry which is preliminary data.</text>
</comment>
<dbReference type="PANTHER" id="PTHR30535:SF34">
    <property type="entry name" value="MOLYBDATE-BINDING PROTEIN MOLA"/>
    <property type="match status" value="1"/>
</dbReference>
<protein>
    <submittedName>
        <fullName evidence="3">Hemin ABC transporter substrate-binding protein</fullName>
    </submittedName>
</protein>
<evidence type="ECO:0000313" key="4">
    <source>
        <dbReference type="Proteomes" id="UP000272888"/>
    </source>
</evidence>
<dbReference type="Pfam" id="PF01497">
    <property type="entry name" value="Peripla_BP_2"/>
    <property type="match status" value="1"/>
</dbReference>
<evidence type="ECO:0000259" key="2">
    <source>
        <dbReference type="PROSITE" id="PS50983"/>
    </source>
</evidence>
<dbReference type="PROSITE" id="PS50983">
    <property type="entry name" value="FE_B12_PBP"/>
    <property type="match status" value="1"/>
</dbReference>
<evidence type="ECO:0000313" key="3">
    <source>
        <dbReference type="EMBL" id="RKH41858.1"/>
    </source>
</evidence>
<dbReference type="EMBL" id="RAWB01000695">
    <property type="protein sequence ID" value="RKH41858.1"/>
    <property type="molecule type" value="Genomic_DNA"/>
</dbReference>
<dbReference type="AlphaFoldDB" id="A0A3A8NC71"/>
<keyword evidence="4" id="KW-1185">Reference proteome</keyword>
<keyword evidence="1" id="KW-0732">Signal</keyword>
<accession>A0A3A8NC71</accession>
<organism evidence="3 4">
    <name type="scientific">Corallococcus llansteffanensis</name>
    <dbReference type="NCBI Taxonomy" id="2316731"/>
    <lineage>
        <taxon>Bacteria</taxon>
        <taxon>Pseudomonadati</taxon>
        <taxon>Myxococcota</taxon>
        <taxon>Myxococcia</taxon>
        <taxon>Myxococcales</taxon>
        <taxon>Cystobacterineae</taxon>
        <taxon>Myxococcaceae</taxon>
        <taxon>Corallococcus</taxon>
    </lineage>
</organism>
<dbReference type="NCBIfam" id="NF038402">
    <property type="entry name" value="TroA_like"/>
    <property type="match status" value="1"/>
</dbReference>
<dbReference type="InterPro" id="IPR054828">
    <property type="entry name" value="Vit_B12_bind_prot"/>
</dbReference>
<name>A0A3A8NC71_9BACT</name>
<proteinExistence type="predicted"/>
<dbReference type="InterPro" id="IPR050902">
    <property type="entry name" value="ABC_Transporter_SBP"/>
</dbReference>